<feature type="binding site" evidence="9">
    <location>
        <position position="132"/>
    </location>
    <ligand>
        <name>NAD(+)</name>
        <dbReference type="ChEBI" id="CHEBI:57540"/>
    </ligand>
</feature>
<dbReference type="Pfam" id="PF00465">
    <property type="entry name" value="Fe-ADH"/>
    <property type="match status" value="1"/>
</dbReference>
<dbReference type="Gene3D" id="1.20.1090.10">
    <property type="entry name" value="Dehydroquinate synthase-like - alpha domain"/>
    <property type="match status" value="1"/>
</dbReference>
<dbReference type="GO" id="GO:0008888">
    <property type="term" value="F:glycerol dehydrogenase (NAD+) activity"/>
    <property type="evidence" value="ECO:0007669"/>
    <property type="project" value="UniProtKB-EC"/>
</dbReference>
<evidence type="ECO:0000256" key="4">
    <source>
        <dbReference type="ARBA" id="ARBA00037918"/>
    </source>
</evidence>
<dbReference type="EMBL" id="CYXT01000009">
    <property type="protein sequence ID" value="CUM91735.1"/>
    <property type="molecule type" value="Genomic_DNA"/>
</dbReference>
<dbReference type="PIRSF" id="PIRSF000112">
    <property type="entry name" value="Glycerol_dehydrogenase"/>
    <property type="match status" value="1"/>
</dbReference>
<dbReference type="Gene3D" id="3.40.50.1970">
    <property type="match status" value="1"/>
</dbReference>
<evidence type="ECO:0000256" key="5">
    <source>
        <dbReference type="ARBA" id="ARBA00039147"/>
    </source>
</evidence>
<evidence type="ECO:0000256" key="6">
    <source>
        <dbReference type="ARBA" id="ARBA00040132"/>
    </source>
</evidence>
<comment type="cofactor">
    <cofactor evidence="8">
        <name>Zn(2+)</name>
        <dbReference type="ChEBI" id="CHEBI:29105"/>
    </cofactor>
    <text evidence="8">Binds 1 zinc ion per subunit.</text>
</comment>
<feature type="binding site" evidence="9">
    <location>
        <position position="126"/>
    </location>
    <ligand>
        <name>NAD(+)</name>
        <dbReference type="ChEBI" id="CHEBI:57540"/>
    </ligand>
</feature>
<evidence type="ECO:0000256" key="8">
    <source>
        <dbReference type="PIRSR" id="PIRSR000112-1"/>
    </source>
</evidence>
<keyword evidence="2 11" id="KW-0560">Oxidoreductase</keyword>
<proteinExistence type="predicted"/>
<gene>
    <name evidence="11" type="primary">gldA_2</name>
    <name evidence="11" type="ORF">ERS852425_01444</name>
</gene>
<comment type="pathway">
    <text evidence="4">Polyol metabolism; glycerol fermentation; glycerone phosphate from glycerol (oxidative route): step 1/2.</text>
</comment>
<comment type="catalytic activity">
    <reaction evidence="7">
        <text>glycerol + NAD(+) = dihydroxyacetone + NADH + H(+)</text>
        <dbReference type="Rhea" id="RHEA:13769"/>
        <dbReference type="ChEBI" id="CHEBI:15378"/>
        <dbReference type="ChEBI" id="CHEBI:16016"/>
        <dbReference type="ChEBI" id="CHEBI:17754"/>
        <dbReference type="ChEBI" id="CHEBI:57540"/>
        <dbReference type="ChEBI" id="CHEBI:57945"/>
        <dbReference type="EC" id="1.1.1.6"/>
    </reaction>
</comment>
<evidence type="ECO:0000256" key="3">
    <source>
        <dbReference type="ARBA" id="ARBA00023027"/>
    </source>
</evidence>
<dbReference type="InterPro" id="IPR001670">
    <property type="entry name" value="ADH_Fe/GldA"/>
</dbReference>
<dbReference type="AlphaFoldDB" id="A0A173SQ50"/>
<organism evidence="11 12">
    <name type="scientific">Anaerostipes hadrus</name>
    <dbReference type="NCBI Taxonomy" id="649756"/>
    <lineage>
        <taxon>Bacteria</taxon>
        <taxon>Bacillati</taxon>
        <taxon>Bacillota</taxon>
        <taxon>Clostridia</taxon>
        <taxon>Lachnospirales</taxon>
        <taxon>Lachnospiraceae</taxon>
        <taxon>Anaerostipes</taxon>
    </lineage>
</organism>
<evidence type="ECO:0000256" key="2">
    <source>
        <dbReference type="ARBA" id="ARBA00023002"/>
    </source>
</evidence>
<reference evidence="11 12" key="1">
    <citation type="submission" date="2015-09" db="EMBL/GenBank/DDBJ databases">
        <authorList>
            <consortium name="Pathogen Informatics"/>
        </authorList>
    </citation>
    <scope>NUCLEOTIDE SEQUENCE [LARGE SCALE GENOMIC DNA]</scope>
    <source>
        <strain evidence="11 12">2789STDY5608868</strain>
    </source>
</reference>
<feature type="binding site" evidence="8">
    <location>
        <position position="171"/>
    </location>
    <ligand>
        <name>glycerol</name>
        <dbReference type="ChEBI" id="CHEBI:17754"/>
    </ligand>
</feature>
<dbReference type="GO" id="GO:0005829">
    <property type="term" value="C:cytosol"/>
    <property type="evidence" value="ECO:0007669"/>
    <property type="project" value="TreeGrafter"/>
</dbReference>
<evidence type="ECO:0000256" key="1">
    <source>
        <dbReference type="ARBA" id="ARBA00022723"/>
    </source>
</evidence>
<dbReference type="SUPFAM" id="SSF56796">
    <property type="entry name" value="Dehydroquinate synthase-like"/>
    <property type="match status" value="1"/>
</dbReference>
<dbReference type="EC" id="1.1.1.6" evidence="5"/>
<evidence type="ECO:0000313" key="12">
    <source>
        <dbReference type="Proteomes" id="UP000095598"/>
    </source>
</evidence>
<dbReference type="PANTHER" id="PTHR43616:SF5">
    <property type="entry name" value="GLYCEROL DEHYDROGENASE 1"/>
    <property type="match status" value="1"/>
</dbReference>
<evidence type="ECO:0000259" key="10">
    <source>
        <dbReference type="Pfam" id="PF00465"/>
    </source>
</evidence>
<evidence type="ECO:0000313" key="11">
    <source>
        <dbReference type="EMBL" id="CUM91735.1"/>
    </source>
</evidence>
<protein>
    <recommendedName>
        <fullName evidence="6">Glycerol dehydrogenase</fullName>
        <ecNumber evidence="5">1.1.1.6</ecNumber>
    </recommendedName>
</protein>
<feature type="binding site" evidence="8">
    <location>
        <position position="275"/>
    </location>
    <ligand>
        <name>glycerol</name>
        <dbReference type="ChEBI" id="CHEBI:17754"/>
    </ligand>
</feature>
<keyword evidence="8" id="KW-0862">Zinc</keyword>
<accession>A0A173SQ50</accession>
<dbReference type="CDD" id="cd08171">
    <property type="entry name" value="GlyDH-like"/>
    <property type="match status" value="1"/>
</dbReference>
<feature type="binding site" evidence="9">
    <location>
        <begin position="117"/>
        <end position="120"/>
    </location>
    <ligand>
        <name>NAD(+)</name>
        <dbReference type="ChEBI" id="CHEBI:57540"/>
    </ligand>
</feature>
<keyword evidence="1 8" id="KW-0479">Metal-binding</keyword>
<feature type="domain" description="Alcohol dehydrogenase iron-type/glycerol dehydrogenase GldA" evidence="10">
    <location>
        <begin position="10"/>
        <end position="137"/>
    </location>
</feature>
<dbReference type="PANTHER" id="PTHR43616">
    <property type="entry name" value="GLYCEROL DEHYDROGENASE"/>
    <property type="match status" value="1"/>
</dbReference>
<dbReference type="RefSeq" id="WP_055258446.1">
    <property type="nucleotide sequence ID" value="NZ_CYXT01000009.1"/>
</dbReference>
<feature type="binding site" evidence="9">
    <location>
        <begin position="95"/>
        <end position="99"/>
    </location>
    <ligand>
        <name>NAD(+)</name>
        <dbReference type="ChEBI" id="CHEBI:57540"/>
    </ligand>
</feature>
<keyword evidence="3 9" id="KW-0520">NAD</keyword>
<dbReference type="InterPro" id="IPR016205">
    <property type="entry name" value="Glycerol_DH"/>
</dbReference>
<dbReference type="Proteomes" id="UP000095598">
    <property type="component" value="Unassembled WGS sequence"/>
</dbReference>
<name>A0A173SQ50_ANAHA</name>
<sequence length="365" mass="40479">MSYYSVNLPSYTIGEGCYKEIPHTTRFYGKTAVVIGGKIAMSKAKDKILEGIKDSDVEILDFIWYGGDSTYENGNALIDMDVVKKADMIFAVGGGRACDTCKYVANEMDKPLFCFPTVASNCASVTAISVIYNPDGSFREYYYPKNANHTFIESSIIADSPEELLWAGIGDALSKECEAVFASKEDELSHTPMMGVQLSKICTTPLVEYGKKALDDLRANKVSYELEQVALDIIISTGLVSNMVSAAPKYYYNSSLAHCVYYGSTVTKGGEKHLHGEIVSLGVLCLLTFGKEYEERERIAKFNLSMGLPVCFEDIEIIEDDFDAMAEKAMTTTEWDFKPENAGVTKESFIQCMKETDEYGRSIKF</sequence>
<feature type="binding site" evidence="8">
    <location>
        <position position="258"/>
    </location>
    <ligand>
        <name>glycerol</name>
        <dbReference type="ChEBI" id="CHEBI:17754"/>
    </ligand>
</feature>
<dbReference type="GO" id="GO:0046872">
    <property type="term" value="F:metal ion binding"/>
    <property type="evidence" value="ECO:0007669"/>
    <property type="project" value="UniProtKB-KW"/>
</dbReference>
<evidence type="ECO:0000256" key="7">
    <source>
        <dbReference type="ARBA" id="ARBA00049006"/>
    </source>
</evidence>
<evidence type="ECO:0000256" key="9">
    <source>
        <dbReference type="PIRSR" id="PIRSR000112-3"/>
    </source>
</evidence>